<evidence type="ECO:0000313" key="7">
    <source>
        <dbReference type="Proteomes" id="UP000015105"/>
    </source>
</evidence>
<reference evidence="6" key="5">
    <citation type="journal article" date="2021" name="G3 (Bethesda)">
        <title>Aegilops tauschii genome assembly Aet v5.0 features greater sequence contiguity and improved annotation.</title>
        <authorList>
            <person name="Wang L."/>
            <person name="Zhu T."/>
            <person name="Rodriguez J.C."/>
            <person name="Deal K.R."/>
            <person name="Dubcovsky J."/>
            <person name="McGuire P.E."/>
            <person name="Lux T."/>
            <person name="Spannagl M."/>
            <person name="Mayer K.F.X."/>
            <person name="Baldrich P."/>
            <person name="Meyers B.C."/>
            <person name="Huo N."/>
            <person name="Gu Y.Q."/>
            <person name="Zhou H."/>
            <person name="Devos K.M."/>
            <person name="Bennetzen J.L."/>
            <person name="Unver T."/>
            <person name="Budak H."/>
            <person name="Gulick P.J."/>
            <person name="Galiba G."/>
            <person name="Kalapos B."/>
            <person name="Nelson D.R."/>
            <person name="Li P."/>
            <person name="You F.M."/>
            <person name="Luo M.C."/>
            <person name="Dvorak J."/>
        </authorList>
    </citation>
    <scope>NUCLEOTIDE SEQUENCE [LARGE SCALE GENOMIC DNA]</scope>
    <source>
        <strain evidence="6">cv. AL8/78</strain>
    </source>
</reference>
<keyword evidence="3" id="KW-0949">S-adenosyl-L-methionine</keyword>
<evidence type="ECO:0000256" key="3">
    <source>
        <dbReference type="ARBA" id="ARBA00022691"/>
    </source>
</evidence>
<evidence type="ECO:0000256" key="1">
    <source>
        <dbReference type="ARBA" id="ARBA00022603"/>
    </source>
</evidence>
<dbReference type="Gene3D" id="1.10.10.10">
    <property type="entry name" value="Winged helix-like DNA-binding domain superfamily/Winged helix DNA-binding domain"/>
    <property type="match status" value="1"/>
</dbReference>
<dbReference type="GO" id="GO:0032259">
    <property type="term" value="P:methylation"/>
    <property type="evidence" value="ECO:0007669"/>
    <property type="project" value="UniProtKB-KW"/>
</dbReference>
<keyword evidence="2" id="KW-0808">Transferase</keyword>
<dbReference type="AlphaFoldDB" id="A0A452ZNM2"/>
<keyword evidence="7" id="KW-1185">Reference proteome</keyword>
<organism evidence="6 7">
    <name type="scientific">Aegilops tauschii subsp. strangulata</name>
    <name type="common">Goatgrass</name>
    <dbReference type="NCBI Taxonomy" id="200361"/>
    <lineage>
        <taxon>Eukaryota</taxon>
        <taxon>Viridiplantae</taxon>
        <taxon>Streptophyta</taxon>
        <taxon>Embryophyta</taxon>
        <taxon>Tracheophyta</taxon>
        <taxon>Spermatophyta</taxon>
        <taxon>Magnoliopsida</taxon>
        <taxon>Liliopsida</taxon>
        <taxon>Poales</taxon>
        <taxon>Poaceae</taxon>
        <taxon>BOP clade</taxon>
        <taxon>Pooideae</taxon>
        <taxon>Triticodae</taxon>
        <taxon>Triticeae</taxon>
        <taxon>Triticinae</taxon>
        <taxon>Aegilops</taxon>
    </lineage>
</organism>
<feature type="region of interest" description="Disordered" evidence="4">
    <location>
        <begin position="24"/>
        <end position="57"/>
    </location>
</feature>
<dbReference type="EnsemblPlants" id="AET1Gv20859600.5">
    <property type="protein sequence ID" value="AET1Gv20859600.5"/>
    <property type="gene ID" value="AET1Gv20859600"/>
</dbReference>
<accession>A0A452ZNM2</accession>
<evidence type="ECO:0000256" key="2">
    <source>
        <dbReference type="ARBA" id="ARBA00022679"/>
    </source>
</evidence>
<feature type="compositionally biased region" description="Polar residues" evidence="4">
    <location>
        <begin position="24"/>
        <end position="39"/>
    </location>
</feature>
<name>A0A452ZNM2_AEGTS</name>
<dbReference type="InterPro" id="IPR012967">
    <property type="entry name" value="COMT_dimerisation"/>
</dbReference>
<evidence type="ECO:0000259" key="5">
    <source>
        <dbReference type="Pfam" id="PF08100"/>
    </source>
</evidence>
<proteinExistence type="predicted"/>
<keyword evidence="1" id="KW-0489">Methyltransferase</keyword>
<protein>
    <recommendedName>
        <fullName evidence="5">O-methyltransferase dimerisation domain-containing protein</fullName>
    </recommendedName>
</protein>
<dbReference type="GO" id="GO:0008168">
    <property type="term" value="F:methyltransferase activity"/>
    <property type="evidence" value="ECO:0007669"/>
    <property type="project" value="UniProtKB-KW"/>
</dbReference>
<feature type="domain" description="O-methyltransferase dimerisation" evidence="5">
    <location>
        <begin position="77"/>
        <end position="155"/>
    </location>
</feature>
<dbReference type="GO" id="GO:0046983">
    <property type="term" value="F:protein dimerization activity"/>
    <property type="evidence" value="ECO:0007669"/>
    <property type="project" value="InterPro"/>
</dbReference>
<reference evidence="7" key="2">
    <citation type="journal article" date="2017" name="Nat. Plants">
        <title>The Aegilops tauschii genome reveals multiple impacts of transposons.</title>
        <authorList>
            <person name="Zhao G."/>
            <person name="Zou C."/>
            <person name="Li K."/>
            <person name="Wang K."/>
            <person name="Li T."/>
            <person name="Gao L."/>
            <person name="Zhang X."/>
            <person name="Wang H."/>
            <person name="Yang Z."/>
            <person name="Liu X."/>
            <person name="Jiang W."/>
            <person name="Mao L."/>
            <person name="Kong X."/>
            <person name="Jiao Y."/>
            <person name="Jia J."/>
        </authorList>
    </citation>
    <scope>NUCLEOTIDE SEQUENCE [LARGE SCALE GENOMIC DNA]</scope>
    <source>
        <strain evidence="7">cv. AL8/78</strain>
    </source>
</reference>
<sequence length="187" mass="19389">MQQLRGVWGRLEIPCNIYKSFPSSFQARPPNRTVSSPQKKQVPAAVAGSRAPERQMGTTAAGMAASVDEEACMYAFQLVSSSILPMTLKSVIELGLLEILVAGSVGGKAMSPAEVAAKLPSTANPGAPDMVDRMLRLLASYDVVSCVVVEEDGGGLAAASVAATARRRCASGSPPTRTASPSPRSPS</sequence>
<evidence type="ECO:0000313" key="6">
    <source>
        <dbReference type="EnsemblPlants" id="AET1Gv20859600.5"/>
    </source>
</evidence>
<dbReference type="FunFam" id="1.10.10.10:FF:000357">
    <property type="entry name" value="Caffeic acid 3-O-methyltransferase"/>
    <property type="match status" value="1"/>
</dbReference>
<reference evidence="7" key="1">
    <citation type="journal article" date="2014" name="Science">
        <title>Ancient hybridizations among the ancestral genomes of bread wheat.</title>
        <authorList>
            <consortium name="International Wheat Genome Sequencing Consortium,"/>
            <person name="Marcussen T."/>
            <person name="Sandve S.R."/>
            <person name="Heier L."/>
            <person name="Spannagl M."/>
            <person name="Pfeifer M."/>
            <person name="Jakobsen K.S."/>
            <person name="Wulff B.B."/>
            <person name="Steuernagel B."/>
            <person name="Mayer K.F."/>
            <person name="Olsen O.A."/>
        </authorList>
    </citation>
    <scope>NUCLEOTIDE SEQUENCE [LARGE SCALE GENOMIC DNA]</scope>
    <source>
        <strain evidence="7">cv. AL8/78</strain>
    </source>
</reference>
<dbReference type="InterPro" id="IPR036390">
    <property type="entry name" value="WH_DNA-bd_sf"/>
</dbReference>
<dbReference type="Proteomes" id="UP000015105">
    <property type="component" value="Chromosome 1D"/>
</dbReference>
<feature type="region of interest" description="Disordered" evidence="4">
    <location>
        <begin position="167"/>
        <end position="187"/>
    </location>
</feature>
<dbReference type="Gramene" id="AET1Gv20859600.5">
    <property type="protein sequence ID" value="AET1Gv20859600.5"/>
    <property type="gene ID" value="AET1Gv20859600"/>
</dbReference>
<reference evidence="6" key="4">
    <citation type="submission" date="2019-03" db="UniProtKB">
        <authorList>
            <consortium name="EnsemblPlants"/>
        </authorList>
    </citation>
    <scope>IDENTIFICATION</scope>
</reference>
<reference evidence="6" key="3">
    <citation type="journal article" date="2017" name="Nature">
        <title>Genome sequence of the progenitor of the wheat D genome Aegilops tauschii.</title>
        <authorList>
            <person name="Luo M.C."/>
            <person name="Gu Y.Q."/>
            <person name="Puiu D."/>
            <person name="Wang H."/>
            <person name="Twardziok S.O."/>
            <person name="Deal K.R."/>
            <person name="Huo N."/>
            <person name="Zhu T."/>
            <person name="Wang L."/>
            <person name="Wang Y."/>
            <person name="McGuire P.E."/>
            <person name="Liu S."/>
            <person name="Long H."/>
            <person name="Ramasamy R.K."/>
            <person name="Rodriguez J.C."/>
            <person name="Van S.L."/>
            <person name="Yuan L."/>
            <person name="Wang Z."/>
            <person name="Xia Z."/>
            <person name="Xiao L."/>
            <person name="Anderson O.D."/>
            <person name="Ouyang S."/>
            <person name="Liang Y."/>
            <person name="Zimin A.V."/>
            <person name="Pertea G."/>
            <person name="Qi P."/>
            <person name="Bennetzen J.L."/>
            <person name="Dai X."/>
            <person name="Dawson M.W."/>
            <person name="Muller H.G."/>
            <person name="Kugler K."/>
            <person name="Rivarola-Duarte L."/>
            <person name="Spannagl M."/>
            <person name="Mayer K.F.X."/>
            <person name="Lu F.H."/>
            <person name="Bevan M.W."/>
            <person name="Leroy P."/>
            <person name="Li P."/>
            <person name="You F.M."/>
            <person name="Sun Q."/>
            <person name="Liu Z."/>
            <person name="Lyons E."/>
            <person name="Wicker T."/>
            <person name="Salzberg S.L."/>
            <person name="Devos K.M."/>
            <person name="Dvorak J."/>
        </authorList>
    </citation>
    <scope>NUCLEOTIDE SEQUENCE [LARGE SCALE GENOMIC DNA]</scope>
    <source>
        <strain evidence="6">cv. AL8/78</strain>
    </source>
</reference>
<dbReference type="SUPFAM" id="SSF46785">
    <property type="entry name" value="Winged helix' DNA-binding domain"/>
    <property type="match status" value="1"/>
</dbReference>
<dbReference type="InterPro" id="IPR036388">
    <property type="entry name" value="WH-like_DNA-bd_sf"/>
</dbReference>
<evidence type="ECO:0000256" key="4">
    <source>
        <dbReference type="SAM" id="MobiDB-lite"/>
    </source>
</evidence>
<dbReference type="Pfam" id="PF08100">
    <property type="entry name" value="Dimerisation"/>
    <property type="match status" value="1"/>
</dbReference>